<dbReference type="Gene3D" id="2.60.40.10">
    <property type="entry name" value="Immunoglobulins"/>
    <property type="match status" value="3"/>
</dbReference>
<reference evidence="10 11" key="1">
    <citation type="submission" date="2019-04" db="EMBL/GenBank/DDBJ databases">
        <title>Pedobacter sp. AR-3-17 sp. nov., isolated from Arctic soil.</title>
        <authorList>
            <person name="Dahal R.H."/>
            <person name="Kim D.-U."/>
        </authorList>
    </citation>
    <scope>NUCLEOTIDE SEQUENCE [LARGE SCALE GENOMIC DNA]</scope>
    <source>
        <strain evidence="10 11">AR-3-17</strain>
    </source>
</reference>
<dbReference type="GO" id="GO:0005975">
    <property type="term" value="P:carbohydrate metabolic process"/>
    <property type="evidence" value="ECO:0007669"/>
    <property type="project" value="InterPro"/>
</dbReference>
<dbReference type="InterPro" id="IPR032311">
    <property type="entry name" value="DUF4982"/>
</dbReference>
<evidence type="ECO:0000256" key="1">
    <source>
        <dbReference type="ARBA" id="ARBA00007401"/>
    </source>
</evidence>
<evidence type="ECO:0000256" key="3">
    <source>
        <dbReference type="ARBA" id="ARBA00023295"/>
    </source>
</evidence>
<dbReference type="InterPro" id="IPR051913">
    <property type="entry name" value="GH2_Domain-Containing"/>
</dbReference>
<dbReference type="Pfam" id="PF18565">
    <property type="entry name" value="Glyco_hydro2_C5"/>
    <property type="match status" value="1"/>
</dbReference>
<comment type="similarity">
    <text evidence="1">Belongs to the glycosyl hydrolase 2 family.</text>
</comment>
<proteinExistence type="inferred from homology"/>
<evidence type="ECO:0000259" key="8">
    <source>
        <dbReference type="Pfam" id="PF18565"/>
    </source>
</evidence>
<dbReference type="SUPFAM" id="SSF51445">
    <property type="entry name" value="(Trans)glycosidases"/>
    <property type="match status" value="1"/>
</dbReference>
<protein>
    <submittedName>
        <fullName evidence="10">Glycoside hydrolase family 2 protein</fullName>
    </submittedName>
</protein>
<sequence length="984" mass="110922">MKRISFCAFLLFWSISFTQAQTREKFNFNPEWKLKVFDDSLAFKPNYNDRDWETISLPHAWNEDDAFLKPIDKHSTGISWYRKHFKIPANAIKGKVFLEFEGVKFGAEIWINGKYAGIHENGVMAFGIDATPFLNPDDQENIIALRIDNAWNYHEKATNSTWQWNNNNFNANYGGMPKNVWLHTTGDVYQTLPLYSNLGTTGTYIYASAFDIKQKSAQINVESQVSNASAKAKKIRLETEVLDLQGKSIATFSSLELSLKAGETKEIKASSILKNLEFWSWGYGYLYTVITRIKSEETLIDEVKTKTGFRKTEFKDGMVYLNDRVLMMKGYAQRTSNEWPSVGMSVPAWLSDFSNKLMVESNGNLVRWMHVTPWKQDVESCDRVGLIQAMPAGDAEKDVEGRRWEQRKELMRDAIIYNRNSPSIVFYECGNESISDAHMAEMKVIRDQYDPNGGRAIGSREMLDSKVSEYGGEMLYINKSDTQPLWSMEYSRDEGLRKYWDEFTPPFHKNGAGPKYKDQDASDYNRNQDSHAIENIIRWNEYWVQRPGTGKKVSSGGVNIVFSDTNTHYRGEENYRRSGEVDAMRIPKDGFFAHKVMWDGWVNPDPKGLHMIGHWNYTDDVVKDQYVISAAQKVQLFLNGKSLGYGNRTHNFLFTFSKVKWEAGTLKAISYDEKGKQVAEKTLVTAKAPKKIKLTLHQSPAGFKADGADMVLVDVEVLDQNGQRCATALNMINFKLEGPAEWRGGIAQGPDNYILSQNIPVEGGVNRIIIRSALASGKIRLTATSANLESAVIEFSSAPVVVNNGISKIIPADGLPSNLERGETPQGASYTLSKQALKIVNVTAGANEKTAKASYDNNELSSWTNDGKLSTAWITYELAEKSKVDEVVLKLNGFRTKQYPILILVDDKEVFKGLTDISLGYINIKCIPATGKKVKIILADQSLTDDKKQMAEMNGKNLDDGNSTNLNSKGSLGIIEVEIYKTLK</sequence>
<feature type="domain" description="DUF4982" evidence="7">
    <location>
        <begin position="626"/>
        <end position="679"/>
    </location>
</feature>
<dbReference type="InterPro" id="IPR054593">
    <property type="entry name" value="Beta-mannosidase-like_N2"/>
</dbReference>
<dbReference type="OrthoDB" id="9801077at2"/>
<dbReference type="Pfam" id="PF00703">
    <property type="entry name" value="Glyco_hydro_2"/>
    <property type="match status" value="1"/>
</dbReference>
<comment type="caution">
    <text evidence="10">The sequence shown here is derived from an EMBL/GenBank/DDBJ whole genome shotgun (WGS) entry which is preliminary data.</text>
</comment>
<evidence type="ECO:0000256" key="4">
    <source>
        <dbReference type="SAM" id="SignalP"/>
    </source>
</evidence>
<feature type="signal peptide" evidence="4">
    <location>
        <begin position="1"/>
        <end position="20"/>
    </location>
</feature>
<dbReference type="InterPro" id="IPR008979">
    <property type="entry name" value="Galactose-bd-like_sf"/>
</dbReference>
<dbReference type="GO" id="GO:0004553">
    <property type="term" value="F:hydrolase activity, hydrolyzing O-glycosyl compounds"/>
    <property type="evidence" value="ECO:0007669"/>
    <property type="project" value="InterPro"/>
</dbReference>
<feature type="domain" description="Glycoside hydrolase family 2" evidence="8">
    <location>
        <begin position="695"/>
        <end position="793"/>
    </location>
</feature>
<keyword evidence="11" id="KW-1185">Reference proteome</keyword>
<dbReference type="SUPFAM" id="SSF49785">
    <property type="entry name" value="Galactose-binding domain-like"/>
    <property type="match status" value="2"/>
</dbReference>
<keyword evidence="4" id="KW-0732">Signal</keyword>
<dbReference type="InterPro" id="IPR006102">
    <property type="entry name" value="Ig-like_GH2"/>
</dbReference>
<dbReference type="RefSeq" id="WP_136827141.1">
    <property type="nucleotide sequence ID" value="NZ_SWBP01000005.1"/>
</dbReference>
<dbReference type="InterPro" id="IPR013783">
    <property type="entry name" value="Ig-like_fold"/>
</dbReference>
<dbReference type="PANTHER" id="PTHR42732">
    <property type="entry name" value="BETA-GALACTOSIDASE"/>
    <property type="match status" value="1"/>
</dbReference>
<dbReference type="AlphaFoldDB" id="A0A4U1BVQ8"/>
<evidence type="ECO:0000256" key="2">
    <source>
        <dbReference type="ARBA" id="ARBA00022801"/>
    </source>
</evidence>
<dbReference type="Pfam" id="PF22666">
    <property type="entry name" value="Glyco_hydro_2_N2"/>
    <property type="match status" value="1"/>
</dbReference>
<dbReference type="Pfam" id="PF16355">
    <property type="entry name" value="DUF4982"/>
    <property type="match status" value="1"/>
</dbReference>
<dbReference type="EMBL" id="SWBP01000005">
    <property type="protein sequence ID" value="TKB96274.1"/>
    <property type="molecule type" value="Genomic_DNA"/>
</dbReference>
<keyword evidence="2 10" id="KW-0378">Hydrolase</keyword>
<dbReference type="Pfam" id="PF02836">
    <property type="entry name" value="Glyco_hydro_2_C"/>
    <property type="match status" value="1"/>
</dbReference>
<evidence type="ECO:0000259" key="6">
    <source>
        <dbReference type="Pfam" id="PF02836"/>
    </source>
</evidence>
<dbReference type="PANTHER" id="PTHR42732:SF1">
    <property type="entry name" value="BETA-MANNOSIDASE"/>
    <property type="match status" value="1"/>
</dbReference>
<organism evidence="10 11">
    <name type="scientific">Pedobacter cryophilus</name>
    <dbReference type="NCBI Taxonomy" id="2571271"/>
    <lineage>
        <taxon>Bacteria</taxon>
        <taxon>Pseudomonadati</taxon>
        <taxon>Bacteroidota</taxon>
        <taxon>Sphingobacteriia</taxon>
        <taxon>Sphingobacteriales</taxon>
        <taxon>Sphingobacteriaceae</taxon>
        <taxon>Pedobacter</taxon>
    </lineage>
</organism>
<evidence type="ECO:0000259" key="5">
    <source>
        <dbReference type="Pfam" id="PF00703"/>
    </source>
</evidence>
<feature type="domain" description="Glycoside hydrolase family 2 catalytic" evidence="6">
    <location>
        <begin position="313"/>
        <end position="451"/>
    </location>
</feature>
<feature type="domain" description="Glycoside hydrolase family 2 immunoglobulin-like beta-sandwich" evidence="5">
    <location>
        <begin position="212"/>
        <end position="310"/>
    </location>
</feature>
<evidence type="ECO:0000259" key="9">
    <source>
        <dbReference type="Pfam" id="PF22666"/>
    </source>
</evidence>
<gene>
    <name evidence="10" type="ORF">FA046_13890</name>
</gene>
<dbReference type="Gene3D" id="3.20.20.80">
    <property type="entry name" value="Glycosidases"/>
    <property type="match status" value="1"/>
</dbReference>
<evidence type="ECO:0000313" key="10">
    <source>
        <dbReference type="EMBL" id="TKB96274.1"/>
    </source>
</evidence>
<dbReference type="InterPro" id="IPR040605">
    <property type="entry name" value="Glyco_hydro2_dom5"/>
</dbReference>
<dbReference type="InterPro" id="IPR017853">
    <property type="entry name" value="GH"/>
</dbReference>
<dbReference type="SUPFAM" id="SSF49303">
    <property type="entry name" value="beta-Galactosidase/glucuronidase domain"/>
    <property type="match status" value="1"/>
</dbReference>
<keyword evidence="3" id="KW-0326">Glycosidase</keyword>
<evidence type="ECO:0000259" key="7">
    <source>
        <dbReference type="Pfam" id="PF16355"/>
    </source>
</evidence>
<feature type="chain" id="PRO_5020481508" evidence="4">
    <location>
        <begin position="21"/>
        <end position="984"/>
    </location>
</feature>
<dbReference type="Gene3D" id="2.60.120.260">
    <property type="entry name" value="Galactose-binding domain-like"/>
    <property type="match status" value="1"/>
</dbReference>
<feature type="domain" description="Beta-mannosidase-like galactose-binding" evidence="9">
    <location>
        <begin position="80"/>
        <end position="166"/>
    </location>
</feature>
<dbReference type="InterPro" id="IPR006103">
    <property type="entry name" value="Glyco_hydro_2_cat"/>
</dbReference>
<dbReference type="Proteomes" id="UP000308181">
    <property type="component" value="Unassembled WGS sequence"/>
</dbReference>
<evidence type="ECO:0000313" key="11">
    <source>
        <dbReference type="Proteomes" id="UP000308181"/>
    </source>
</evidence>
<name>A0A4U1BVQ8_9SPHI</name>
<accession>A0A4U1BVQ8</accession>
<dbReference type="InterPro" id="IPR036156">
    <property type="entry name" value="Beta-gal/glucu_dom_sf"/>
</dbReference>